<accession>A0A2T5VC72</accession>
<dbReference type="InterPro" id="IPR007709">
    <property type="entry name" value="N-FG_amidohydro"/>
</dbReference>
<dbReference type="EMBL" id="QAYG01000002">
    <property type="protein sequence ID" value="PTW61347.1"/>
    <property type="molecule type" value="Genomic_DNA"/>
</dbReference>
<name>A0A2T5VC72_9HYPH</name>
<dbReference type="RefSeq" id="WP_107989217.1">
    <property type="nucleotide sequence ID" value="NZ_QAYG01000002.1"/>
</dbReference>
<dbReference type="OrthoDB" id="9815326at2"/>
<dbReference type="Pfam" id="PF05013">
    <property type="entry name" value="FGase"/>
    <property type="match status" value="1"/>
</dbReference>
<dbReference type="PIRSF" id="PIRSF029730">
    <property type="entry name" value="UCP029730"/>
    <property type="match status" value="1"/>
</dbReference>
<dbReference type="Gene3D" id="3.40.630.40">
    <property type="entry name" value="Zn-dependent exopeptidases"/>
    <property type="match status" value="1"/>
</dbReference>
<dbReference type="SUPFAM" id="SSF53187">
    <property type="entry name" value="Zn-dependent exopeptidases"/>
    <property type="match status" value="1"/>
</dbReference>
<keyword evidence="2" id="KW-1185">Reference proteome</keyword>
<proteinExistence type="predicted"/>
<dbReference type="Proteomes" id="UP000244081">
    <property type="component" value="Unassembled WGS sequence"/>
</dbReference>
<dbReference type="InterPro" id="IPR011227">
    <property type="entry name" value="UCP029730"/>
</dbReference>
<comment type="caution">
    <text evidence="1">The sequence shown here is derived from an EMBL/GenBank/DDBJ whole genome shotgun (WGS) entry which is preliminary data.</text>
</comment>
<dbReference type="GO" id="GO:0016787">
    <property type="term" value="F:hydrolase activity"/>
    <property type="evidence" value="ECO:0007669"/>
    <property type="project" value="UniProtKB-KW"/>
</dbReference>
<organism evidence="1 2">
    <name type="scientific">Breoghania corrubedonensis</name>
    <dbReference type="NCBI Taxonomy" id="665038"/>
    <lineage>
        <taxon>Bacteria</taxon>
        <taxon>Pseudomonadati</taxon>
        <taxon>Pseudomonadota</taxon>
        <taxon>Alphaproteobacteria</taxon>
        <taxon>Hyphomicrobiales</taxon>
        <taxon>Stappiaceae</taxon>
        <taxon>Breoghania</taxon>
    </lineage>
</organism>
<dbReference type="AlphaFoldDB" id="A0A2T5VC72"/>
<sequence length="260" mass="28682">MTDGLLRDGDCAPFAMENPGSTSPIFLTSDHAGRAIPKRLGSLGLSQEDRGKHVAYDIGIYGVTTRIAQALKATYIYQPYSRLVIDCNRLPGNAQSVAPVSDGVRVPGNVDLAQADIEARQNEILMPYQDAIARTLDEREAAALPTLFFAMHSCTPVMGSMPPRPWHIGVMAVDDWRIGDELIALLEKETDFCIGRNQPYEINPATDYTVPVHAIARRLPYVEIEIRQDLIGEENGQREWAALLSDIFPRAIANSEILAH</sequence>
<evidence type="ECO:0000313" key="1">
    <source>
        <dbReference type="EMBL" id="PTW61347.1"/>
    </source>
</evidence>
<gene>
    <name evidence="1" type="ORF">C8N35_10256</name>
</gene>
<protein>
    <submittedName>
        <fullName evidence="1">Putative N-formylglutamate amidohydrolase</fullName>
    </submittedName>
</protein>
<keyword evidence="1" id="KW-0378">Hydrolase</keyword>
<reference evidence="1 2" key="1">
    <citation type="submission" date="2018-04" db="EMBL/GenBank/DDBJ databases">
        <title>Genomic Encyclopedia of Archaeal and Bacterial Type Strains, Phase II (KMG-II): from individual species to whole genera.</title>
        <authorList>
            <person name="Goeker M."/>
        </authorList>
    </citation>
    <scope>NUCLEOTIDE SEQUENCE [LARGE SCALE GENOMIC DNA]</scope>
    <source>
        <strain evidence="1 2">DSM 23382</strain>
    </source>
</reference>
<evidence type="ECO:0000313" key="2">
    <source>
        <dbReference type="Proteomes" id="UP000244081"/>
    </source>
</evidence>